<evidence type="ECO:0008006" key="4">
    <source>
        <dbReference type="Google" id="ProtNLM"/>
    </source>
</evidence>
<feature type="transmembrane region" description="Helical" evidence="1">
    <location>
        <begin position="60"/>
        <end position="81"/>
    </location>
</feature>
<reference evidence="2" key="1">
    <citation type="journal article" date="2023" name="GigaByte">
        <title>Genome assembly of the bearded iris, Iris pallida Lam.</title>
        <authorList>
            <person name="Bruccoleri R.E."/>
            <person name="Oakeley E.J."/>
            <person name="Faust A.M.E."/>
            <person name="Altorfer M."/>
            <person name="Dessus-Babus S."/>
            <person name="Burckhardt D."/>
            <person name="Oertli M."/>
            <person name="Naumann U."/>
            <person name="Petersen F."/>
            <person name="Wong J."/>
        </authorList>
    </citation>
    <scope>NUCLEOTIDE SEQUENCE</scope>
    <source>
        <strain evidence="2">GSM-AAB239-AS_SAM_17_03QT</strain>
    </source>
</reference>
<keyword evidence="3" id="KW-1185">Reference proteome</keyword>
<keyword evidence="1" id="KW-1133">Transmembrane helix</keyword>
<comment type="caution">
    <text evidence="2">The sequence shown here is derived from an EMBL/GenBank/DDBJ whole genome shotgun (WGS) entry which is preliminary data.</text>
</comment>
<accession>A0AAX6DLN1</accession>
<dbReference type="AlphaFoldDB" id="A0AAX6DLN1"/>
<sequence>MCSCILYYPSRSHILIVISNACYTDSLVHCSGSGTIVSSLFMYYSFMFRFMYHSSYCSSLFMYFSLLCLVFLVGVVLCSFFDRKRCRCAR</sequence>
<name>A0AAX6DLN1_IRIPA</name>
<evidence type="ECO:0000256" key="1">
    <source>
        <dbReference type="SAM" id="Phobius"/>
    </source>
</evidence>
<dbReference type="Proteomes" id="UP001140949">
    <property type="component" value="Unassembled WGS sequence"/>
</dbReference>
<reference evidence="2" key="2">
    <citation type="submission" date="2023-04" db="EMBL/GenBank/DDBJ databases">
        <authorList>
            <person name="Bruccoleri R.E."/>
            <person name="Oakeley E.J."/>
            <person name="Faust A.-M."/>
            <person name="Dessus-Babus S."/>
            <person name="Altorfer M."/>
            <person name="Burckhardt D."/>
            <person name="Oertli M."/>
            <person name="Naumann U."/>
            <person name="Petersen F."/>
            <person name="Wong J."/>
        </authorList>
    </citation>
    <scope>NUCLEOTIDE SEQUENCE</scope>
    <source>
        <strain evidence="2">GSM-AAB239-AS_SAM_17_03QT</strain>
        <tissue evidence="2">Leaf</tissue>
    </source>
</reference>
<proteinExistence type="predicted"/>
<evidence type="ECO:0000313" key="2">
    <source>
        <dbReference type="EMBL" id="KAJ6792651.1"/>
    </source>
</evidence>
<organism evidence="2 3">
    <name type="scientific">Iris pallida</name>
    <name type="common">Sweet iris</name>
    <dbReference type="NCBI Taxonomy" id="29817"/>
    <lineage>
        <taxon>Eukaryota</taxon>
        <taxon>Viridiplantae</taxon>
        <taxon>Streptophyta</taxon>
        <taxon>Embryophyta</taxon>
        <taxon>Tracheophyta</taxon>
        <taxon>Spermatophyta</taxon>
        <taxon>Magnoliopsida</taxon>
        <taxon>Liliopsida</taxon>
        <taxon>Asparagales</taxon>
        <taxon>Iridaceae</taxon>
        <taxon>Iridoideae</taxon>
        <taxon>Irideae</taxon>
        <taxon>Iris</taxon>
    </lineage>
</organism>
<gene>
    <name evidence="2" type="ORF">M6B38_238710</name>
</gene>
<keyword evidence="1" id="KW-0472">Membrane</keyword>
<dbReference type="EMBL" id="JANAVB010043419">
    <property type="protein sequence ID" value="KAJ6792651.1"/>
    <property type="molecule type" value="Genomic_DNA"/>
</dbReference>
<protein>
    <recommendedName>
        <fullName evidence="4">NADH dehydrogenase subunit 6</fullName>
    </recommendedName>
</protein>
<evidence type="ECO:0000313" key="3">
    <source>
        <dbReference type="Proteomes" id="UP001140949"/>
    </source>
</evidence>
<keyword evidence="1" id="KW-0812">Transmembrane</keyword>